<feature type="chain" id="PRO_5007459005" description="SLH domain-containing protein" evidence="2">
    <location>
        <begin position="23"/>
        <end position="442"/>
    </location>
</feature>
<gene>
    <name evidence="4" type="ORF">HMPREF3233_01297</name>
</gene>
<keyword evidence="1" id="KW-0175">Coiled coil</keyword>
<dbReference type="RefSeq" id="WP_005381486.1">
    <property type="nucleotide sequence ID" value="NZ_DBFZCP010000096.1"/>
</dbReference>
<dbReference type="PROSITE" id="PS51272">
    <property type="entry name" value="SLH"/>
    <property type="match status" value="1"/>
</dbReference>
<dbReference type="Gene3D" id="2.40.160.100">
    <property type="match status" value="1"/>
</dbReference>
<name>A0A133S448_9FIRM</name>
<reference evidence="4 5" key="1">
    <citation type="submission" date="2016-01" db="EMBL/GenBank/DDBJ databases">
        <authorList>
            <person name="Oliw E.H."/>
        </authorList>
    </citation>
    <scope>NUCLEOTIDE SEQUENCE [LARGE SCALE GENOMIC DNA]</scope>
    <source>
        <strain evidence="4 5">CMW7756B</strain>
    </source>
</reference>
<evidence type="ECO:0000313" key="4">
    <source>
        <dbReference type="EMBL" id="KXA63657.1"/>
    </source>
</evidence>
<feature type="domain" description="SLH" evidence="3">
    <location>
        <begin position="22"/>
        <end position="85"/>
    </location>
</feature>
<dbReference type="AlphaFoldDB" id="A0A133S448"/>
<dbReference type="Proteomes" id="UP000070226">
    <property type="component" value="Unassembled WGS sequence"/>
</dbReference>
<evidence type="ECO:0000256" key="1">
    <source>
        <dbReference type="SAM" id="Coils"/>
    </source>
</evidence>
<dbReference type="EMBL" id="LRQT01000055">
    <property type="protein sequence ID" value="KXA63657.1"/>
    <property type="molecule type" value="Genomic_DNA"/>
</dbReference>
<evidence type="ECO:0000256" key="2">
    <source>
        <dbReference type="SAM" id="SignalP"/>
    </source>
</evidence>
<dbReference type="InterPro" id="IPR051465">
    <property type="entry name" value="Cell_Envelope_Struct_Comp"/>
</dbReference>
<proteinExistence type="predicted"/>
<comment type="caution">
    <text evidence="4">The sequence shown here is derived from an EMBL/GenBank/DDBJ whole genome shotgun (WGS) entry which is preliminary data.</text>
</comment>
<evidence type="ECO:0000313" key="5">
    <source>
        <dbReference type="Proteomes" id="UP000070226"/>
    </source>
</evidence>
<sequence length="442" mass="49210">MNKKLVASLVSCFVLGSVSAYAANPFSDVEPSSWAYQSVEQLASAGIINGYPDGTFKGNKDITRYEMAQMVAKAMANQDRANAEQQAMINRLADEFSNELNTLGVRVAKLEDQVGNVKVTGNYRLRYRGSQLKNDAYAYGKHSAFDYRARVIFNAKVNDKTDAVVRVQGSGELGNSNANIAQVNLAYVDHHFGKDTTLRVGRQLYTPALGLMYDDLIDGARLMYKHGKLDVSASYGYWWGGAGTYQNKENTISAAMLEVKGKLNKHITLGGMYGRFHNGKLYQGQDIDAATGKQVKSFIDSPYKNIWGLNANMNFNRWNVFGEWLTAPGVSNSQAWMASVGYGNYNISKARTYSVRGQYYYEEANSPVFSSAFAPAYSFYNQHYVDTKGVAHVRNGFKGFVANVNYVPFQNVSIGAYYGFGNKDMDGNKLGDYWRTDVNFMF</sequence>
<dbReference type="InterPro" id="IPR001119">
    <property type="entry name" value="SLH_dom"/>
</dbReference>
<keyword evidence="2" id="KW-0732">Signal</keyword>
<dbReference type="STRING" id="39777.B7L28_01175"/>
<dbReference type="PATRIC" id="fig|39777.7.peg.1262"/>
<accession>A0A133S448</accession>
<dbReference type="PANTHER" id="PTHR43308">
    <property type="entry name" value="OUTER MEMBRANE PROTEIN ALPHA-RELATED"/>
    <property type="match status" value="1"/>
</dbReference>
<protein>
    <recommendedName>
        <fullName evidence="3">SLH domain-containing protein</fullName>
    </recommendedName>
</protein>
<feature type="coiled-coil region" evidence="1">
    <location>
        <begin position="75"/>
        <end position="113"/>
    </location>
</feature>
<dbReference type="InterPro" id="IPR053728">
    <property type="entry name" value="Alginate_Permeability_Chnl"/>
</dbReference>
<dbReference type="PANTHER" id="PTHR43308:SF1">
    <property type="entry name" value="OUTER MEMBRANE PROTEIN ALPHA"/>
    <property type="match status" value="1"/>
</dbReference>
<dbReference type="SUPFAM" id="SSF56935">
    <property type="entry name" value="Porins"/>
    <property type="match status" value="1"/>
</dbReference>
<dbReference type="Pfam" id="PF00395">
    <property type="entry name" value="SLH"/>
    <property type="match status" value="1"/>
</dbReference>
<feature type="signal peptide" evidence="2">
    <location>
        <begin position="1"/>
        <end position="22"/>
    </location>
</feature>
<organism evidence="4">
    <name type="scientific">Veillonella atypica</name>
    <dbReference type="NCBI Taxonomy" id="39777"/>
    <lineage>
        <taxon>Bacteria</taxon>
        <taxon>Bacillati</taxon>
        <taxon>Bacillota</taxon>
        <taxon>Negativicutes</taxon>
        <taxon>Veillonellales</taxon>
        <taxon>Veillonellaceae</taxon>
        <taxon>Veillonella</taxon>
    </lineage>
</organism>
<evidence type="ECO:0000259" key="3">
    <source>
        <dbReference type="PROSITE" id="PS51272"/>
    </source>
</evidence>